<dbReference type="GO" id="GO:0009288">
    <property type="term" value="C:bacterial-type flagellum"/>
    <property type="evidence" value="ECO:0007669"/>
    <property type="project" value="UniProtKB-SubCell"/>
</dbReference>
<dbReference type="PANTHER" id="PTHR42792:SF1">
    <property type="entry name" value="FLAGELLAR HOOK-ASSOCIATED PROTEIN 3"/>
    <property type="match status" value="1"/>
</dbReference>
<keyword evidence="3" id="KW-0964">Secreted</keyword>
<keyword evidence="7" id="KW-1185">Reference proteome</keyword>
<evidence type="ECO:0000256" key="1">
    <source>
        <dbReference type="ARBA" id="ARBA00005709"/>
    </source>
</evidence>
<dbReference type="NCBIfam" id="NF004669">
    <property type="entry name" value="PRK06008.1"/>
    <property type="match status" value="1"/>
</dbReference>
<feature type="domain" description="Flagellin N-terminal" evidence="4">
    <location>
        <begin position="4"/>
        <end position="136"/>
    </location>
</feature>
<name>A0A1H0JFL1_9HYPH</name>
<dbReference type="EMBL" id="FNIT01000006">
    <property type="protein sequence ID" value="SDO42585.1"/>
    <property type="molecule type" value="Genomic_DNA"/>
</dbReference>
<dbReference type="GO" id="GO:0005198">
    <property type="term" value="F:structural molecule activity"/>
    <property type="evidence" value="ECO:0007669"/>
    <property type="project" value="UniProtKB-UniRule"/>
</dbReference>
<keyword evidence="2 3" id="KW-0975">Bacterial flagellum</keyword>
<dbReference type="InterPro" id="IPR001029">
    <property type="entry name" value="Flagellin_N"/>
</dbReference>
<evidence type="ECO:0000259" key="5">
    <source>
        <dbReference type="Pfam" id="PF00700"/>
    </source>
</evidence>
<dbReference type="InterPro" id="IPR001492">
    <property type="entry name" value="Flagellin"/>
</dbReference>
<dbReference type="PANTHER" id="PTHR42792">
    <property type="entry name" value="FLAGELLIN"/>
    <property type="match status" value="1"/>
</dbReference>
<sequence>MSSISSLSFGNASRASILRIQNALKDATTEAGSLRHADVGRTLGQLTGNAVSYRTQETSIARMLESNKLVTARLELTDDTMESIYKSAETFSAGLITGAATSSGTAALVQNAASNIQQLIGSLNLNVEGQYYMAGTMSDVVPAKDGSADIRTKFQAFLSASGATGVENVDPDKLSDYFGAGWSDGTTTYKFDDLFELEVDANGLESGAWKDNWSNATSDTAQSRISKAETIASSVSANESAFRKVASAYAMISSLGLEKMGEGVRAMVATEATKRLKAGMDEIVALRADVGMRLGRVEASNTALTQQKDVVSAAFQRLEGVDETEAALRLNSLKTQLETAYAVTGKLQGLSLLNYL</sequence>
<protein>
    <recommendedName>
        <fullName evidence="3">Flagellin</fullName>
    </recommendedName>
</protein>
<feature type="domain" description="Flagellin C-terminal" evidence="5">
    <location>
        <begin position="280"/>
        <end position="356"/>
    </location>
</feature>
<comment type="similarity">
    <text evidence="1 3">Belongs to the bacterial flagellin family.</text>
</comment>
<dbReference type="SUPFAM" id="SSF64518">
    <property type="entry name" value="Phase 1 flagellin"/>
    <property type="match status" value="1"/>
</dbReference>
<keyword evidence="6" id="KW-0282">Flagellum</keyword>
<evidence type="ECO:0000313" key="7">
    <source>
        <dbReference type="Proteomes" id="UP000198793"/>
    </source>
</evidence>
<proteinExistence type="inferred from homology"/>
<dbReference type="InterPro" id="IPR046358">
    <property type="entry name" value="Flagellin_C"/>
</dbReference>
<dbReference type="Proteomes" id="UP000198793">
    <property type="component" value="Unassembled WGS sequence"/>
</dbReference>
<organism evidence="6 7">
    <name type="scientific">Aureimonas jatrophae</name>
    <dbReference type="NCBI Taxonomy" id="1166073"/>
    <lineage>
        <taxon>Bacteria</taxon>
        <taxon>Pseudomonadati</taxon>
        <taxon>Pseudomonadota</taxon>
        <taxon>Alphaproteobacteria</taxon>
        <taxon>Hyphomicrobiales</taxon>
        <taxon>Aurantimonadaceae</taxon>
        <taxon>Aureimonas</taxon>
    </lineage>
</organism>
<comment type="function">
    <text evidence="3">Flagellin is the subunit protein which polymerizes to form the filaments of bacterial flagella.</text>
</comment>
<dbReference type="STRING" id="1166073.SAMN05192530_106166"/>
<dbReference type="Gene3D" id="1.20.1330.10">
    <property type="entry name" value="f41 fragment of flagellin, N-terminal domain"/>
    <property type="match status" value="1"/>
</dbReference>
<evidence type="ECO:0000256" key="2">
    <source>
        <dbReference type="ARBA" id="ARBA00023143"/>
    </source>
</evidence>
<gene>
    <name evidence="6" type="ORF">SAMN05192530_106166</name>
</gene>
<dbReference type="OrthoDB" id="8004955at2"/>
<keyword evidence="6" id="KW-0966">Cell projection</keyword>
<dbReference type="RefSeq" id="WP_090674493.1">
    <property type="nucleotide sequence ID" value="NZ_FNIT01000006.1"/>
</dbReference>
<evidence type="ECO:0000313" key="6">
    <source>
        <dbReference type="EMBL" id="SDO42585.1"/>
    </source>
</evidence>
<dbReference type="Pfam" id="PF00700">
    <property type="entry name" value="Flagellin_C"/>
    <property type="match status" value="1"/>
</dbReference>
<dbReference type="Pfam" id="PF00669">
    <property type="entry name" value="Flagellin_N"/>
    <property type="match status" value="1"/>
</dbReference>
<comment type="subcellular location">
    <subcellularLocation>
        <location evidence="3">Secreted</location>
    </subcellularLocation>
    <subcellularLocation>
        <location evidence="3">Bacterial flagellum</location>
    </subcellularLocation>
</comment>
<dbReference type="AlphaFoldDB" id="A0A1H0JFL1"/>
<dbReference type="GO" id="GO:0005576">
    <property type="term" value="C:extracellular region"/>
    <property type="evidence" value="ECO:0007669"/>
    <property type="project" value="UniProtKB-SubCell"/>
</dbReference>
<evidence type="ECO:0000259" key="4">
    <source>
        <dbReference type="Pfam" id="PF00669"/>
    </source>
</evidence>
<accession>A0A1H0JFL1</accession>
<reference evidence="6 7" key="1">
    <citation type="submission" date="2016-10" db="EMBL/GenBank/DDBJ databases">
        <authorList>
            <person name="de Groot N.N."/>
        </authorList>
    </citation>
    <scope>NUCLEOTIDE SEQUENCE [LARGE SCALE GENOMIC DNA]</scope>
    <source>
        <strain evidence="7">L7-484,KACC 16230,DSM 25025</strain>
    </source>
</reference>
<evidence type="ECO:0000256" key="3">
    <source>
        <dbReference type="RuleBase" id="RU362073"/>
    </source>
</evidence>
<keyword evidence="6" id="KW-0969">Cilium</keyword>